<evidence type="ECO:0008006" key="5">
    <source>
        <dbReference type="Google" id="ProtNLM"/>
    </source>
</evidence>
<dbReference type="FunFam" id="3.40.50.720:FF:000084">
    <property type="entry name" value="Short-chain dehydrogenase reductase"/>
    <property type="match status" value="1"/>
</dbReference>
<dbReference type="InterPro" id="IPR036291">
    <property type="entry name" value="NAD(P)-bd_dom_sf"/>
</dbReference>
<accession>A0A1G2U3P8</accession>
<gene>
    <name evidence="3" type="ORF">A2920_02130</name>
</gene>
<name>A0A1G2U3P8_9BACT</name>
<dbReference type="InterPro" id="IPR002347">
    <property type="entry name" value="SDR_fam"/>
</dbReference>
<evidence type="ECO:0000313" key="3">
    <source>
        <dbReference type="EMBL" id="OHB04114.1"/>
    </source>
</evidence>
<evidence type="ECO:0000256" key="1">
    <source>
        <dbReference type="ARBA" id="ARBA00006484"/>
    </source>
</evidence>
<protein>
    <recommendedName>
        <fullName evidence="5">Polyketide synthase</fullName>
    </recommendedName>
</protein>
<proteinExistence type="inferred from homology"/>
<keyword evidence="2" id="KW-0560">Oxidoreductase</keyword>
<comment type="similarity">
    <text evidence="1">Belongs to the short-chain dehydrogenases/reductases (SDR) family.</text>
</comment>
<dbReference type="PRINTS" id="PR00081">
    <property type="entry name" value="GDHRDH"/>
</dbReference>
<dbReference type="EMBL" id="MHWD01000014">
    <property type="protein sequence ID" value="OHB04114.1"/>
    <property type="molecule type" value="Genomic_DNA"/>
</dbReference>
<dbReference type="CDD" id="cd05233">
    <property type="entry name" value="SDR_c"/>
    <property type="match status" value="1"/>
</dbReference>
<evidence type="ECO:0000256" key="2">
    <source>
        <dbReference type="ARBA" id="ARBA00023002"/>
    </source>
</evidence>
<dbReference type="SUPFAM" id="SSF51735">
    <property type="entry name" value="NAD(P)-binding Rossmann-fold domains"/>
    <property type="match status" value="1"/>
</dbReference>
<sequence length="257" mass="27389">MTNEFTGKKVLVAGGTGGIGKAIAEAFLVGGARVFVQGRNLQKLEKLISELDVKYKGNISGTSSNLLIAEDFSKLLDAANNFLDGIDVLVSAIGSGKFKKTGLLTQEEWSQVMDQNFYSTALLLNTAAPFLEKGLDSNVVVMGSIAGIERLNAPVGYTVAKAALHAYVRAMSAELASRKIRVNIIHPGNIYFEGGRWEEIQDEDPAGTKNYIESVVPQRRFGSPEDVAQAVLALASPKSSFITGASLEVDGGQSVSF</sequence>
<evidence type="ECO:0000313" key="4">
    <source>
        <dbReference type="Proteomes" id="UP000179283"/>
    </source>
</evidence>
<dbReference type="Gene3D" id="3.40.50.720">
    <property type="entry name" value="NAD(P)-binding Rossmann-like Domain"/>
    <property type="match status" value="1"/>
</dbReference>
<dbReference type="PANTHER" id="PTHR24321:SF8">
    <property type="entry name" value="ESTRADIOL 17-BETA-DEHYDROGENASE 8-RELATED"/>
    <property type="match status" value="1"/>
</dbReference>
<organism evidence="3 4">
    <name type="scientific">Candidatus Zambryskibacteria bacterium RIFCSPLOWO2_01_FULL_43_17</name>
    <dbReference type="NCBI Taxonomy" id="1802760"/>
    <lineage>
        <taxon>Bacteria</taxon>
        <taxon>Candidatus Zambryskiibacteriota</taxon>
    </lineage>
</organism>
<dbReference type="GO" id="GO:0016491">
    <property type="term" value="F:oxidoreductase activity"/>
    <property type="evidence" value="ECO:0007669"/>
    <property type="project" value="UniProtKB-KW"/>
</dbReference>
<comment type="caution">
    <text evidence="3">The sequence shown here is derived from an EMBL/GenBank/DDBJ whole genome shotgun (WGS) entry which is preliminary data.</text>
</comment>
<dbReference type="PANTHER" id="PTHR24321">
    <property type="entry name" value="DEHYDROGENASES, SHORT CHAIN"/>
    <property type="match status" value="1"/>
</dbReference>
<dbReference type="Proteomes" id="UP000179283">
    <property type="component" value="Unassembled WGS sequence"/>
</dbReference>
<reference evidence="3 4" key="1">
    <citation type="journal article" date="2016" name="Nat. Commun.">
        <title>Thousands of microbial genomes shed light on interconnected biogeochemical processes in an aquifer system.</title>
        <authorList>
            <person name="Anantharaman K."/>
            <person name="Brown C.T."/>
            <person name="Hug L.A."/>
            <person name="Sharon I."/>
            <person name="Castelle C.J."/>
            <person name="Probst A.J."/>
            <person name="Thomas B.C."/>
            <person name="Singh A."/>
            <person name="Wilkins M.J."/>
            <person name="Karaoz U."/>
            <person name="Brodie E.L."/>
            <person name="Williams K.H."/>
            <person name="Hubbard S.S."/>
            <person name="Banfield J.F."/>
        </authorList>
    </citation>
    <scope>NUCLEOTIDE SEQUENCE [LARGE SCALE GENOMIC DNA]</scope>
</reference>
<dbReference type="Pfam" id="PF13561">
    <property type="entry name" value="adh_short_C2"/>
    <property type="match status" value="1"/>
</dbReference>
<dbReference type="AlphaFoldDB" id="A0A1G2U3P8"/>